<dbReference type="AlphaFoldDB" id="A0A164EJ13"/>
<evidence type="ECO:0000313" key="2">
    <source>
        <dbReference type="EMBL" id="KZR96831.1"/>
    </source>
</evidence>
<feature type="compositionally biased region" description="Basic and acidic residues" evidence="1">
    <location>
        <begin position="1"/>
        <end position="16"/>
    </location>
</feature>
<dbReference type="EMBL" id="LRGB01023549">
    <property type="protein sequence ID" value="KZR96831.1"/>
    <property type="molecule type" value="Genomic_DNA"/>
</dbReference>
<dbReference type="PANTHER" id="PTHR33194:SF4">
    <property type="entry name" value="CCHC-TYPE DOMAIN-CONTAINING PROTEIN"/>
    <property type="match status" value="1"/>
</dbReference>
<keyword evidence="3" id="KW-1185">Reference proteome</keyword>
<name>A0A164EJ13_9CRUS</name>
<proteinExistence type="predicted"/>
<organism evidence="2 3">
    <name type="scientific">Daphnia magna</name>
    <dbReference type="NCBI Taxonomy" id="35525"/>
    <lineage>
        <taxon>Eukaryota</taxon>
        <taxon>Metazoa</taxon>
        <taxon>Ecdysozoa</taxon>
        <taxon>Arthropoda</taxon>
        <taxon>Crustacea</taxon>
        <taxon>Branchiopoda</taxon>
        <taxon>Diplostraca</taxon>
        <taxon>Cladocera</taxon>
        <taxon>Anomopoda</taxon>
        <taxon>Daphniidae</taxon>
        <taxon>Daphnia</taxon>
    </lineage>
</organism>
<gene>
    <name evidence="2" type="ORF">APZ42_008615</name>
</gene>
<protein>
    <recommendedName>
        <fullName evidence="4">Retrotransposon gag domain-containing protein</fullName>
    </recommendedName>
</protein>
<sequence length="177" mass="19689">HTHPNHWDDLPVRPDPTDPTLPNLPAATGLKSQFSTAFRQANFSLVQESKLRQREQGNEEDVVAYFYDIINMCRIVNPTMSQEQQLQHLYRGLKPTLLQKIYPLQPASTTEFLDVAKLHAEASSLVNRKVLSQSLLAVTPDVPISSAAASTKLVKELAGLLTGLQQTIEQLNHPQTA</sequence>
<evidence type="ECO:0000313" key="3">
    <source>
        <dbReference type="Proteomes" id="UP000076858"/>
    </source>
</evidence>
<evidence type="ECO:0000256" key="1">
    <source>
        <dbReference type="SAM" id="MobiDB-lite"/>
    </source>
</evidence>
<dbReference type="Proteomes" id="UP000076858">
    <property type="component" value="Unassembled WGS sequence"/>
</dbReference>
<reference evidence="2 3" key="1">
    <citation type="submission" date="2016-03" db="EMBL/GenBank/DDBJ databases">
        <title>EvidentialGene: Evidence-directed Construction of Genes on Genomes.</title>
        <authorList>
            <person name="Gilbert D.G."/>
            <person name="Choi J.-H."/>
            <person name="Mockaitis K."/>
            <person name="Colbourne J."/>
            <person name="Pfrender M."/>
        </authorList>
    </citation>
    <scope>NUCLEOTIDE SEQUENCE [LARGE SCALE GENOMIC DNA]</scope>
    <source>
        <strain evidence="2 3">Xinb3</strain>
        <tissue evidence="2">Complete organism</tissue>
    </source>
</reference>
<comment type="caution">
    <text evidence="2">The sequence shown here is derived from an EMBL/GenBank/DDBJ whole genome shotgun (WGS) entry which is preliminary data.</text>
</comment>
<feature type="non-terminal residue" evidence="2">
    <location>
        <position position="1"/>
    </location>
</feature>
<feature type="non-terminal residue" evidence="2">
    <location>
        <position position="177"/>
    </location>
</feature>
<dbReference type="PANTHER" id="PTHR33194">
    <property type="entry name" value="ZINC KNUCKLE DOMAINCONTAINING PROTEIN"/>
    <property type="match status" value="1"/>
</dbReference>
<accession>A0A164EJ13</accession>
<evidence type="ECO:0008006" key="4">
    <source>
        <dbReference type="Google" id="ProtNLM"/>
    </source>
</evidence>
<feature type="region of interest" description="Disordered" evidence="1">
    <location>
        <begin position="1"/>
        <end position="26"/>
    </location>
</feature>